<gene>
    <name evidence="1" type="ORF">BDQ94DRAFT_145150</name>
</gene>
<dbReference type="AlphaFoldDB" id="A0A3F3Q113"/>
<evidence type="ECO:0008006" key="3">
    <source>
        <dbReference type="Google" id="ProtNLM"/>
    </source>
</evidence>
<keyword evidence="2" id="KW-1185">Reference proteome</keyword>
<protein>
    <recommendedName>
        <fullName evidence="3">NAD(P)-binding domain-containing protein</fullName>
    </recommendedName>
</protein>
<organism evidence="1 2">
    <name type="scientific">Aspergillus welwitschiae</name>
    <dbReference type="NCBI Taxonomy" id="1341132"/>
    <lineage>
        <taxon>Eukaryota</taxon>
        <taxon>Fungi</taxon>
        <taxon>Dikarya</taxon>
        <taxon>Ascomycota</taxon>
        <taxon>Pezizomycotina</taxon>
        <taxon>Eurotiomycetes</taxon>
        <taxon>Eurotiomycetidae</taxon>
        <taxon>Eurotiales</taxon>
        <taxon>Aspergillaceae</taxon>
        <taxon>Aspergillus</taxon>
        <taxon>Aspergillus subgen. Circumdati</taxon>
    </lineage>
</organism>
<dbReference type="Proteomes" id="UP000253729">
    <property type="component" value="Unassembled WGS sequence"/>
</dbReference>
<accession>A0A3F3Q113</accession>
<dbReference type="RefSeq" id="XP_026625872.1">
    <property type="nucleotide sequence ID" value="XM_026766582.1"/>
</dbReference>
<sequence length="51" mass="5620">MRALVIGGTGRCGRLVIDELLRRGRLLLCYTTSDTLMNMANIPKATTRSLP</sequence>
<reference evidence="1 2" key="1">
    <citation type="submission" date="2018-07" db="EMBL/GenBank/DDBJ databases">
        <title>The genomes of Aspergillus section Nigri reveals drivers in fungal speciation.</title>
        <authorList>
            <consortium name="DOE Joint Genome Institute"/>
            <person name="Vesth T.C."/>
            <person name="Nybo J."/>
            <person name="Theobald S."/>
            <person name="Brandl J."/>
            <person name="Frisvad J.C."/>
            <person name="Nielsen K.F."/>
            <person name="Lyhne E.K."/>
            <person name="Kogle M.E."/>
            <person name="Kuo A."/>
            <person name="Riley R."/>
            <person name="Clum A."/>
            <person name="Nolan M."/>
            <person name="Lipzen A."/>
            <person name="Salamov A."/>
            <person name="Henrissat B."/>
            <person name="Wiebenga A."/>
            <person name="De vries R.P."/>
            <person name="Grigoriev I.V."/>
            <person name="Mortensen U.H."/>
            <person name="Andersen M.R."/>
            <person name="Baker S.E."/>
        </authorList>
    </citation>
    <scope>NUCLEOTIDE SEQUENCE [LARGE SCALE GENOMIC DNA]</scope>
    <source>
        <strain evidence="1 2">CBS 139.54b</strain>
    </source>
</reference>
<dbReference type="InterPro" id="IPR036291">
    <property type="entry name" value="NAD(P)-bd_dom_sf"/>
</dbReference>
<dbReference type="SUPFAM" id="SSF51735">
    <property type="entry name" value="NAD(P)-binding Rossmann-fold domains"/>
    <property type="match status" value="1"/>
</dbReference>
<name>A0A3F3Q113_9EURO</name>
<dbReference type="GeneID" id="38134938"/>
<proteinExistence type="predicted"/>
<evidence type="ECO:0000313" key="1">
    <source>
        <dbReference type="EMBL" id="RDH32850.1"/>
    </source>
</evidence>
<evidence type="ECO:0000313" key="2">
    <source>
        <dbReference type="Proteomes" id="UP000253729"/>
    </source>
</evidence>
<dbReference type="EMBL" id="KZ852049">
    <property type="protein sequence ID" value="RDH32850.1"/>
    <property type="molecule type" value="Genomic_DNA"/>
</dbReference>
<dbReference type="Gene3D" id="3.40.50.720">
    <property type="entry name" value="NAD(P)-binding Rossmann-like Domain"/>
    <property type="match status" value="1"/>
</dbReference>